<name>A0AAN8EL81_9EURO</name>
<keyword evidence="4" id="KW-1185">Reference proteome</keyword>
<dbReference type="InterPro" id="IPR010816">
    <property type="entry name" value="Het-C"/>
</dbReference>
<accession>A0AAN8EL81</accession>
<dbReference type="AlphaFoldDB" id="A0AAN8EL81"/>
<dbReference type="PANTHER" id="PTHR14905">
    <property type="entry name" value="NG37"/>
    <property type="match status" value="1"/>
</dbReference>
<feature type="chain" id="PRO_5043006296" evidence="2">
    <location>
        <begin position="30"/>
        <end position="756"/>
    </location>
</feature>
<proteinExistence type="predicted"/>
<dbReference type="PANTHER" id="PTHR14905:SF7">
    <property type="entry name" value="VON WILLEBRAND FACTOR A DOMAIN-CONTAINING PROTEIN 7"/>
    <property type="match status" value="1"/>
</dbReference>
<feature type="compositionally biased region" description="Basic and acidic residues" evidence="1">
    <location>
        <begin position="724"/>
        <end position="744"/>
    </location>
</feature>
<dbReference type="Pfam" id="PF07217">
    <property type="entry name" value="Het-C"/>
    <property type="match status" value="1"/>
</dbReference>
<gene>
    <name evidence="3" type="ORF">OHC33_005326</name>
</gene>
<evidence type="ECO:0000313" key="3">
    <source>
        <dbReference type="EMBL" id="KAK5953382.1"/>
    </source>
</evidence>
<dbReference type="EMBL" id="JAKLMC020000011">
    <property type="protein sequence ID" value="KAK5953382.1"/>
    <property type="molecule type" value="Genomic_DNA"/>
</dbReference>
<dbReference type="InterPro" id="IPR052577">
    <property type="entry name" value="VWA7"/>
</dbReference>
<organism evidence="3 4">
    <name type="scientific">Knufia fluminis</name>
    <dbReference type="NCBI Taxonomy" id="191047"/>
    <lineage>
        <taxon>Eukaryota</taxon>
        <taxon>Fungi</taxon>
        <taxon>Dikarya</taxon>
        <taxon>Ascomycota</taxon>
        <taxon>Pezizomycotina</taxon>
        <taxon>Eurotiomycetes</taxon>
        <taxon>Chaetothyriomycetidae</taxon>
        <taxon>Chaetothyriales</taxon>
        <taxon>Trichomeriaceae</taxon>
        <taxon>Knufia</taxon>
    </lineage>
</organism>
<dbReference type="Proteomes" id="UP001316803">
    <property type="component" value="Unassembled WGS sequence"/>
</dbReference>
<evidence type="ECO:0000256" key="2">
    <source>
        <dbReference type="SAM" id="SignalP"/>
    </source>
</evidence>
<evidence type="ECO:0000313" key="4">
    <source>
        <dbReference type="Proteomes" id="UP001316803"/>
    </source>
</evidence>
<feature type="signal peptide" evidence="2">
    <location>
        <begin position="1"/>
        <end position="29"/>
    </location>
</feature>
<feature type="region of interest" description="Disordered" evidence="1">
    <location>
        <begin position="724"/>
        <end position="756"/>
    </location>
</feature>
<sequence>MALLLPMCSSFSIVLLAVVIIAFACPVDAFGAGYVARGSSQQGTNYRHGDILMSVYFLKHVHSTLVRQIYFGNWLRDFSQLIDRKAIEVVPEPILRAVVAIFAHIQFGYSTGEFEVTPERLGCYRPEEHIDNPKGYEGGGDGLHKQLRLQVSPEELAVQSGTAMKNYVANQDFTGVNDTSLDYIEKQLVAAIACGRARDPEAYTHLGAALHTLEDFVAHSNWLELCIQMLGSQMGEGIPESGAMMNVFAFTGGAARVRTQRGLVAPLVTGTFGALDLYQSLLGEVDDKISALSLPGLQMRMKGPEDSISGASKALVALLSGIGGNDFVDNITSISKAATQKPADWGKLNKTPTLLWEQVQPFFRIRDKIVRWVYDHLTVDAVANAIAAISTALDKLIYMVIGVFLGPVLKDIGGALHQQSEHLLRKDQQIRLQKGEESIFGDNSTATDPTHSQLCKDHYDHDLNELAGLVASKITTFTIKKIVEIWQPGSTIDPKPALSSILATLHHPFNYSKDTEIQALMVAEVLEWCTSKAKQSPQNYASFLSRLDRSHMAAKLGEEAEQIAHSHVPAFTAAYANPNRVGGTTAHDLVTIGATGAHQSFSERLSKNIEKSLKEGAIKGLSMEDFPGIKKTMESSPSSDTPNPIDQSLTRIPGMNLLSVFDGIDIGELVSAPGMGIILKDAVIGMRLQDTEMVEREQLAAREKLGSLEDRPVKEMLALLDFGAKKSGEKEKEQAARPTEESKARRLMQKLHIGKS</sequence>
<comment type="caution">
    <text evidence="3">The sequence shown here is derived from an EMBL/GenBank/DDBJ whole genome shotgun (WGS) entry which is preliminary data.</text>
</comment>
<protein>
    <submittedName>
        <fullName evidence="3">Uncharacterized protein</fullName>
    </submittedName>
</protein>
<reference evidence="3 4" key="1">
    <citation type="submission" date="2022-12" db="EMBL/GenBank/DDBJ databases">
        <title>Genomic features and morphological characterization of a novel Knufia sp. strain isolated from spacecraft assembly facility.</title>
        <authorList>
            <person name="Teixeira M."/>
            <person name="Chander A.M."/>
            <person name="Stajich J.E."/>
            <person name="Venkateswaran K."/>
        </authorList>
    </citation>
    <scope>NUCLEOTIDE SEQUENCE [LARGE SCALE GENOMIC DNA]</scope>
    <source>
        <strain evidence="3 4">FJI-L2-BK-P2</strain>
    </source>
</reference>
<feature type="compositionally biased region" description="Basic residues" evidence="1">
    <location>
        <begin position="745"/>
        <end position="756"/>
    </location>
</feature>
<evidence type="ECO:0000256" key="1">
    <source>
        <dbReference type="SAM" id="MobiDB-lite"/>
    </source>
</evidence>
<keyword evidence="2" id="KW-0732">Signal</keyword>